<evidence type="ECO:0000313" key="2">
    <source>
        <dbReference type="Proteomes" id="UP000308489"/>
    </source>
</evidence>
<keyword evidence="2" id="KW-1185">Reference proteome</keyword>
<proteinExistence type="predicted"/>
<dbReference type="EMBL" id="LR590481">
    <property type="protein sequence ID" value="VTQ90075.1"/>
    <property type="molecule type" value="Genomic_DNA"/>
</dbReference>
<name>A0A4U9RE28_HATHI</name>
<reference evidence="1 2" key="1">
    <citation type="submission" date="2019-05" db="EMBL/GenBank/DDBJ databases">
        <authorList>
            <consortium name="Pathogen Informatics"/>
        </authorList>
    </citation>
    <scope>NUCLEOTIDE SEQUENCE [LARGE SCALE GENOMIC DNA]</scope>
    <source>
        <strain evidence="1 2">NCTC503</strain>
    </source>
</reference>
<dbReference type="Proteomes" id="UP000308489">
    <property type="component" value="Chromosome 1"/>
</dbReference>
<accession>A0A4U9RE28</accession>
<dbReference type="RefSeq" id="WP_138210178.1">
    <property type="nucleotide sequence ID" value="NZ_CBCRUQ010000014.1"/>
</dbReference>
<gene>
    <name evidence="1" type="ORF">NCTC503_01530</name>
</gene>
<protein>
    <submittedName>
        <fullName evidence="1">Archaeal/vacuolar-type H+-ATPase subunit H</fullName>
    </submittedName>
</protein>
<dbReference type="AlphaFoldDB" id="A0A4U9RE28"/>
<sequence>MDVIKLLEYLQEILETSSKIPVVGKVLVDKKEMNEVIEQIIEYLPEEFKKASWISEEKDKILKDAHEQAEMIKKESVDIVKKRISSHDYVKKASSMAEDIVLNAEKKADIIKVGARDYALDKISYAQNGINANYEELMNNIKKEMENFIINMDSYIKATTSSIDEDIEELKDIK</sequence>
<organism evidence="1 2">
    <name type="scientific">Hathewaya histolytica</name>
    <name type="common">Clostridium histolyticum</name>
    <dbReference type="NCBI Taxonomy" id="1498"/>
    <lineage>
        <taxon>Bacteria</taxon>
        <taxon>Bacillati</taxon>
        <taxon>Bacillota</taxon>
        <taxon>Clostridia</taxon>
        <taxon>Eubacteriales</taxon>
        <taxon>Clostridiaceae</taxon>
        <taxon>Hathewaya</taxon>
    </lineage>
</organism>
<dbReference type="KEGG" id="hhw:NCTC503_01530"/>
<dbReference type="OrthoDB" id="1690557at2"/>
<evidence type="ECO:0000313" key="1">
    <source>
        <dbReference type="EMBL" id="VTQ90075.1"/>
    </source>
</evidence>